<feature type="compositionally biased region" description="Low complexity" evidence="1">
    <location>
        <begin position="10"/>
        <end position="23"/>
    </location>
</feature>
<accession>A0A347WIM0</accession>
<evidence type="ECO:0000313" key="3">
    <source>
        <dbReference type="Proteomes" id="UP000263232"/>
    </source>
</evidence>
<dbReference type="AlphaFoldDB" id="A0A347WIM0"/>
<protein>
    <submittedName>
        <fullName evidence="2">Recombinase RecT</fullName>
    </submittedName>
</protein>
<dbReference type="KEGG" id="abae:CL176_02185"/>
<proteinExistence type="predicted"/>
<reference evidence="2 3" key="1">
    <citation type="submission" date="2017-09" db="EMBL/GenBank/DDBJ databases">
        <title>Complete genome sequence of Oxytococcus suis strain ZY16052.</title>
        <authorList>
            <person name="Li F."/>
        </authorList>
    </citation>
    <scope>NUCLEOTIDE SEQUENCE [LARGE SCALE GENOMIC DNA]</scope>
    <source>
        <strain evidence="2 3">ZY16052</strain>
    </source>
</reference>
<dbReference type="NCBIfam" id="TIGR00616">
    <property type="entry name" value="rect"/>
    <property type="match status" value="1"/>
</dbReference>
<evidence type="ECO:0000313" key="2">
    <source>
        <dbReference type="EMBL" id="AXY24927.1"/>
    </source>
</evidence>
<dbReference type="GO" id="GO:0003677">
    <property type="term" value="F:DNA binding"/>
    <property type="evidence" value="ECO:0007669"/>
    <property type="project" value="InterPro"/>
</dbReference>
<keyword evidence="3" id="KW-1185">Reference proteome</keyword>
<dbReference type="OrthoDB" id="1045432at2"/>
<dbReference type="InterPro" id="IPR004590">
    <property type="entry name" value="ssDNA_annealing_RecT"/>
</dbReference>
<sequence length="283" mass="32061">MATNESIKNQLKQQEQPKQMQERPQVNSVQGLLKNPVIQGKFQQLLKEKTSGFTSSLITLVNGDSYLSDSDPMSIITGAMQAAQLDLPLEKQFGFAYLVPFNSKEGNKWVKKAQFVLGYRGYIQLAQRSGQYKSINVGNVYEGQLESWNPLTEELVFNPEGKVSDNVVGYFGYFQLLNGFEKTVYWTKEQVEKHRVENNKSKDKSKLTGVWTSNYDAMAQKTVLRNLLSKWGILSIEMQKAVLVDESEEFQEEQEQILQDVTPVETATVEANPVAIEAIETDK</sequence>
<dbReference type="Proteomes" id="UP000263232">
    <property type="component" value="Chromosome"/>
</dbReference>
<dbReference type="EMBL" id="CP023434">
    <property type="protein sequence ID" value="AXY24927.1"/>
    <property type="molecule type" value="Genomic_DNA"/>
</dbReference>
<gene>
    <name evidence="2" type="ORF">CL176_02185</name>
</gene>
<feature type="region of interest" description="Disordered" evidence="1">
    <location>
        <begin position="1"/>
        <end position="23"/>
    </location>
</feature>
<dbReference type="RefSeq" id="WP_118989849.1">
    <property type="nucleotide sequence ID" value="NZ_CP023434.1"/>
</dbReference>
<dbReference type="Pfam" id="PF03837">
    <property type="entry name" value="RecT"/>
    <property type="match status" value="1"/>
</dbReference>
<dbReference type="GO" id="GO:0006259">
    <property type="term" value="P:DNA metabolic process"/>
    <property type="evidence" value="ECO:0007669"/>
    <property type="project" value="InterPro"/>
</dbReference>
<name>A0A347WIM0_9LACT</name>
<evidence type="ECO:0000256" key="1">
    <source>
        <dbReference type="SAM" id="MobiDB-lite"/>
    </source>
</evidence>
<organism evidence="2 3">
    <name type="scientific">Suicoccus acidiformans</name>
    <dbReference type="NCBI Taxonomy" id="2036206"/>
    <lineage>
        <taxon>Bacteria</taxon>
        <taxon>Bacillati</taxon>
        <taxon>Bacillota</taxon>
        <taxon>Bacilli</taxon>
        <taxon>Lactobacillales</taxon>
        <taxon>Aerococcaceae</taxon>
        <taxon>Suicoccus</taxon>
    </lineage>
</organism>
<dbReference type="InterPro" id="IPR018330">
    <property type="entry name" value="RecT_fam"/>
</dbReference>